<feature type="transmembrane region" description="Helical" evidence="5">
    <location>
        <begin position="60"/>
        <end position="80"/>
    </location>
</feature>
<evidence type="ECO:0000256" key="4">
    <source>
        <dbReference type="ARBA" id="ARBA00023136"/>
    </source>
</evidence>
<dbReference type="STRING" id="394193.SAMN04489732_107206"/>
<comment type="subcellular location">
    <subcellularLocation>
        <location evidence="1">Cell membrane</location>
        <topology evidence="1">Multi-pass membrane protein</topology>
    </subcellularLocation>
</comment>
<dbReference type="Gene3D" id="1.20.1250.20">
    <property type="entry name" value="MFS general substrate transporter like domains"/>
    <property type="match status" value="2"/>
</dbReference>
<evidence type="ECO:0000313" key="8">
    <source>
        <dbReference type="Proteomes" id="UP000198582"/>
    </source>
</evidence>
<dbReference type="Pfam" id="PF07690">
    <property type="entry name" value="MFS_1"/>
    <property type="match status" value="1"/>
</dbReference>
<dbReference type="CDD" id="cd17319">
    <property type="entry name" value="MFS_ExuT_GudP_like"/>
    <property type="match status" value="1"/>
</dbReference>
<dbReference type="SUPFAM" id="SSF103473">
    <property type="entry name" value="MFS general substrate transporter"/>
    <property type="match status" value="1"/>
</dbReference>
<protein>
    <submittedName>
        <fullName evidence="7">Sugar phosphate permease</fullName>
    </submittedName>
</protein>
<feature type="transmembrane region" description="Helical" evidence="5">
    <location>
        <begin position="87"/>
        <end position="107"/>
    </location>
</feature>
<dbReference type="InterPro" id="IPR011701">
    <property type="entry name" value="MFS"/>
</dbReference>
<evidence type="ECO:0000256" key="2">
    <source>
        <dbReference type="ARBA" id="ARBA00022692"/>
    </source>
</evidence>
<feature type="transmembrane region" description="Helical" evidence="5">
    <location>
        <begin position="147"/>
        <end position="172"/>
    </location>
</feature>
<dbReference type="GO" id="GO:0005886">
    <property type="term" value="C:plasma membrane"/>
    <property type="evidence" value="ECO:0007669"/>
    <property type="project" value="UniProtKB-SubCell"/>
</dbReference>
<evidence type="ECO:0000313" key="7">
    <source>
        <dbReference type="EMBL" id="SEP38951.1"/>
    </source>
</evidence>
<keyword evidence="4 5" id="KW-0472">Membrane</keyword>
<keyword evidence="2 5" id="KW-0812">Transmembrane</keyword>
<feature type="transmembrane region" description="Helical" evidence="5">
    <location>
        <begin position="178"/>
        <end position="196"/>
    </location>
</feature>
<dbReference type="PANTHER" id="PTHR11662:SF399">
    <property type="entry name" value="FI19708P1-RELATED"/>
    <property type="match status" value="1"/>
</dbReference>
<feature type="transmembrane region" description="Helical" evidence="5">
    <location>
        <begin position="227"/>
        <end position="246"/>
    </location>
</feature>
<reference evidence="8" key="1">
    <citation type="submission" date="2016-10" db="EMBL/GenBank/DDBJ databases">
        <authorList>
            <person name="Varghese N."/>
            <person name="Submissions S."/>
        </authorList>
    </citation>
    <scope>NUCLEOTIDE SEQUENCE [LARGE SCALE GENOMIC DNA]</scope>
    <source>
        <strain evidence="8">DSM 44993</strain>
    </source>
</reference>
<accession>A0A1H8XGP1</accession>
<feature type="transmembrane region" description="Helical" evidence="5">
    <location>
        <begin position="296"/>
        <end position="315"/>
    </location>
</feature>
<feature type="transmembrane region" description="Helical" evidence="5">
    <location>
        <begin position="383"/>
        <end position="404"/>
    </location>
</feature>
<dbReference type="InterPro" id="IPR050382">
    <property type="entry name" value="MFS_Na/Anion_cotransporter"/>
</dbReference>
<dbReference type="OrthoDB" id="8596007at2"/>
<dbReference type="PROSITE" id="PS50850">
    <property type="entry name" value="MFS"/>
    <property type="match status" value="1"/>
</dbReference>
<name>A0A1H8XGP1_9PSEU</name>
<proteinExistence type="predicted"/>
<keyword evidence="3 5" id="KW-1133">Transmembrane helix</keyword>
<dbReference type="GO" id="GO:0022857">
    <property type="term" value="F:transmembrane transporter activity"/>
    <property type="evidence" value="ECO:0007669"/>
    <property type="project" value="InterPro"/>
</dbReference>
<feature type="transmembrane region" description="Helical" evidence="5">
    <location>
        <begin position="327"/>
        <end position="346"/>
    </location>
</feature>
<feature type="transmembrane region" description="Helical" evidence="5">
    <location>
        <begin position="113"/>
        <end position="135"/>
    </location>
</feature>
<feature type="transmembrane region" description="Helical" evidence="5">
    <location>
        <begin position="20"/>
        <end position="40"/>
    </location>
</feature>
<evidence type="ECO:0000256" key="3">
    <source>
        <dbReference type="ARBA" id="ARBA00022989"/>
    </source>
</evidence>
<dbReference type="AlphaFoldDB" id="A0A1H8XGP1"/>
<evidence type="ECO:0000256" key="1">
    <source>
        <dbReference type="ARBA" id="ARBA00004651"/>
    </source>
</evidence>
<organism evidence="7 8">
    <name type="scientific">Amycolatopsis saalfeldensis</name>
    <dbReference type="NCBI Taxonomy" id="394193"/>
    <lineage>
        <taxon>Bacteria</taxon>
        <taxon>Bacillati</taxon>
        <taxon>Actinomycetota</taxon>
        <taxon>Actinomycetes</taxon>
        <taxon>Pseudonocardiales</taxon>
        <taxon>Pseudonocardiaceae</taxon>
        <taxon>Amycolatopsis</taxon>
    </lineage>
</organism>
<feature type="domain" description="Major facilitator superfamily (MFS) profile" evidence="6">
    <location>
        <begin position="22"/>
        <end position="409"/>
    </location>
</feature>
<gene>
    <name evidence="7" type="ORF">SAMN04489732_107206</name>
</gene>
<evidence type="ECO:0000256" key="5">
    <source>
        <dbReference type="SAM" id="Phobius"/>
    </source>
</evidence>
<dbReference type="EMBL" id="FOEF01000007">
    <property type="protein sequence ID" value="SEP38951.1"/>
    <property type="molecule type" value="Genomic_DNA"/>
</dbReference>
<dbReference type="RefSeq" id="WP_091618111.1">
    <property type="nucleotide sequence ID" value="NZ_FOEF01000007.1"/>
</dbReference>
<feature type="transmembrane region" description="Helical" evidence="5">
    <location>
        <begin position="266"/>
        <end position="284"/>
    </location>
</feature>
<keyword evidence="8" id="KW-1185">Reference proteome</keyword>
<sequence length="422" mass="45123">MTAVVDEDTWTARRINRTALLTMTVMVFAWSVDYIDRFSIGMALPLIGREFGVGKTGQGWLVTVFALVYMVCQIPAGFLADRFGARGPMLVTLVLWSAFTALTGMAGTFGMLLVVRGLFGVCQGLFPAASFKAVAERTTPANRATSAGVMLSASGIGTGVAPLIVGPLLMAVGWRHTFFWMAGVGVVIGVVVWAILPKALPERLRSLPRTEVKTPEVSRKQLLKSPVVWKFTLLFCTTNMLSYGLVTWVPSYLQEARGLSLTQTGVAAAIPMLVSIGTTILGGWLFDRYFHDRGRWYLGSVALVTVVLLVLMVNAGSTVEFTVYETLAVGVFGLATMGVFGLPLRVLPTALTGIGMGVMNFGGQVAGAVAPLAMGWLADTFSYTAAFGFLIGSTLLTVLFAFWVPQTPAQFAFASPRPTGVS</sequence>
<dbReference type="InterPro" id="IPR036259">
    <property type="entry name" value="MFS_trans_sf"/>
</dbReference>
<dbReference type="Proteomes" id="UP000198582">
    <property type="component" value="Unassembled WGS sequence"/>
</dbReference>
<evidence type="ECO:0000259" key="6">
    <source>
        <dbReference type="PROSITE" id="PS50850"/>
    </source>
</evidence>
<dbReference type="InterPro" id="IPR020846">
    <property type="entry name" value="MFS_dom"/>
</dbReference>
<feature type="transmembrane region" description="Helical" evidence="5">
    <location>
        <begin position="358"/>
        <end position="377"/>
    </location>
</feature>
<dbReference type="PANTHER" id="PTHR11662">
    <property type="entry name" value="SOLUTE CARRIER FAMILY 17"/>
    <property type="match status" value="1"/>
</dbReference>